<keyword evidence="3 10" id="KW-0813">Transport</keyword>
<name>A0A501XP70_9SPHN</name>
<evidence type="ECO:0000259" key="15">
    <source>
        <dbReference type="Pfam" id="PF21305"/>
    </source>
</evidence>
<dbReference type="PRINTS" id="PR00811">
    <property type="entry name" value="BCTERIALGSPD"/>
</dbReference>
<protein>
    <submittedName>
        <fullName evidence="16">Type II secretion system protein GspD</fullName>
    </submittedName>
</protein>
<dbReference type="RefSeq" id="WP_140927536.1">
    <property type="nucleotide sequence ID" value="NZ_VFSU01000018.1"/>
</dbReference>
<dbReference type="InterPro" id="IPR049371">
    <property type="entry name" value="GspD-like_N0"/>
</dbReference>
<dbReference type="InterPro" id="IPR005644">
    <property type="entry name" value="NolW-like"/>
</dbReference>
<feature type="domain" description="Type II/III secretion system secretin-like" evidence="13">
    <location>
        <begin position="465"/>
        <end position="626"/>
    </location>
</feature>
<feature type="chain" id="PRO_5021351355" evidence="12">
    <location>
        <begin position="26"/>
        <end position="692"/>
    </location>
</feature>
<keyword evidence="4" id="KW-1134">Transmembrane beta strand</keyword>
<feature type="domain" description="GspD-like N0" evidence="15">
    <location>
        <begin position="29"/>
        <end position="99"/>
    </location>
</feature>
<dbReference type="GO" id="GO:0009279">
    <property type="term" value="C:cell outer membrane"/>
    <property type="evidence" value="ECO:0007669"/>
    <property type="project" value="UniProtKB-SubCell"/>
</dbReference>
<evidence type="ECO:0000259" key="13">
    <source>
        <dbReference type="Pfam" id="PF00263"/>
    </source>
</evidence>
<keyword evidence="8" id="KW-0472">Membrane</keyword>
<dbReference type="InterPro" id="IPR038591">
    <property type="entry name" value="NolW-like_sf"/>
</dbReference>
<dbReference type="GO" id="GO:0015627">
    <property type="term" value="C:type II protein secretion system complex"/>
    <property type="evidence" value="ECO:0007669"/>
    <property type="project" value="InterPro"/>
</dbReference>
<evidence type="ECO:0000256" key="3">
    <source>
        <dbReference type="ARBA" id="ARBA00022448"/>
    </source>
</evidence>
<evidence type="ECO:0000259" key="14">
    <source>
        <dbReference type="Pfam" id="PF03958"/>
    </source>
</evidence>
<dbReference type="InterPro" id="IPR004846">
    <property type="entry name" value="T2SS/T3SS_dom"/>
</dbReference>
<evidence type="ECO:0000256" key="1">
    <source>
        <dbReference type="ARBA" id="ARBA00004442"/>
    </source>
</evidence>
<evidence type="ECO:0000256" key="9">
    <source>
        <dbReference type="ARBA" id="ARBA00023237"/>
    </source>
</evidence>
<keyword evidence="9" id="KW-0998">Cell outer membrane</keyword>
<dbReference type="Pfam" id="PF21305">
    <property type="entry name" value="type_II_gspD_N0"/>
    <property type="match status" value="1"/>
</dbReference>
<feature type="domain" description="NolW-like" evidence="14">
    <location>
        <begin position="252"/>
        <end position="364"/>
    </location>
</feature>
<reference evidence="16 17" key="1">
    <citation type="submission" date="2019-06" db="EMBL/GenBank/DDBJ databases">
        <authorList>
            <person name="Lee I."/>
            <person name="Jang G.I."/>
            <person name="Hwang C.Y."/>
        </authorList>
    </citation>
    <scope>NUCLEOTIDE SEQUENCE [LARGE SCALE GENOMIC DNA]</scope>
    <source>
        <strain evidence="16 17">PAMC 28131</strain>
    </source>
</reference>
<dbReference type="InterPro" id="IPR013356">
    <property type="entry name" value="T2SS_GspD"/>
</dbReference>
<evidence type="ECO:0000256" key="5">
    <source>
        <dbReference type="ARBA" id="ARBA00022692"/>
    </source>
</evidence>
<accession>A0A501XP70</accession>
<feature type="region of interest" description="Disordered" evidence="11">
    <location>
        <begin position="673"/>
        <end position="692"/>
    </location>
</feature>
<comment type="similarity">
    <text evidence="2">Belongs to the bacterial secretin family. GSP D subfamily.</text>
</comment>
<evidence type="ECO:0000256" key="2">
    <source>
        <dbReference type="ARBA" id="ARBA00006980"/>
    </source>
</evidence>
<evidence type="ECO:0000256" key="10">
    <source>
        <dbReference type="RuleBase" id="RU004004"/>
    </source>
</evidence>
<keyword evidence="17" id="KW-1185">Reference proteome</keyword>
<keyword evidence="6 12" id="KW-0732">Signal</keyword>
<evidence type="ECO:0000313" key="17">
    <source>
        <dbReference type="Proteomes" id="UP000319897"/>
    </source>
</evidence>
<evidence type="ECO:0000256" key="8">
    <source>
        <dbReference type="ARBA" id="ARBA00023136"/>
    </source>
</evidence>
<evidence type="ECO:0000313" key="16">
    <source>
        <dbReference type="EMBL" id="TPE62472.1"/>
    </source>
</evidence>
<keyword evidence="5" id="KW-0812">Transmembrane</keyword>
<dbReference type="PANTHER" id="PTHR30332">
    <property type="entry name" value="PROBABLE GENERAL SECRETION PATHWAY PROTEIN D"/>
    <property type="match status" value="1"/>
</dbReference>
<dbReference type="PANTHER" id="PTHR30332:SF24">
    <property type="entry name" value="SECRETIN GSPD-RELATED"/>
    <property type="match status" value="1"/>
</dbReference>
<evidence type="ECO:0000256" key="6">
    <source>
        <dbReference type="ARBA" id="ARBA00022729"/>
    </source>
</evidence>
<dbReference type="Pfam" id="PF03958">
    <property type="entry name" value="Secretin_N"/>
    <property type="match status" value="3"/>
</dbReference>
<sequence length="692" mass="72616">MRRGIPLWRHAVAAIALMAAMPSPAQTTVNLREADIRAFIDDVARVTGATFVIDPRVQGKVSVVSEKPLGRSQYFELFLATLRANGYVAVPSGTGQYRVQPAEAGAGVGGARFSTAVIQLTNIDAQQAVDSLRPVLSRNGSASANRAGNAVIVTDFADNISRARQVLRDVDRDRSTTQVVQLRNAGARDLATSLQQLVRQPGGTDGATATAVSVVPVDASNAIAIRGEQTQVARVAKIARDLDQKAAGGSESRVIFLQHADASAVMPVLQQLMGQTPTPVQSSTGIQGLAGTPFGNRQQQAQQQAAAAPVAATAANVGVAAGNSRRRAIITRYEGANALIIAAPPEIQRELGEVIRQLDTRRAQVQVEAIIVEISDTAARQLGVQFMLAGKDGTVPLISSNFSNAAPNLLAIAGAVAAEKGVITGDAADQFKEAAVTSLLGTTGLTSGIASLAGNTIFGFVINAVKSDVNSNVLSTPSILTLDNQPARILVGQEIPVTTGEALGNNLDNSFRTVSRQDVGIQLAVKPQINAGGTVTLTINQIVSSIAATVADTDFILNKRELETAVTVGDGQILALGGLLDDNERKSLQKIPLLGDIPGLGVFFRSTGKSRVKTNLMIFIRPTIIRSQADGDAVTANRWDSIRESQEAMLGFSSLDAMAWDYLRVAPPYKPAPFPPPAATAQPAPAPVQKKR</sequence>
<evidence type="ECO:0000256" key="12">
    <source>
        <dbReference type="SAM" id="SignalP"/>
    </source>
</evidence>
<dbReference type="InterPro" id="IPR050810">
    <property type="entry name" value="Bact_Secretion_Sys_Channel"/>
</dbReference>
<keyword evidence="7" id="KW-0653">Protein transport</keyword>
<dbReference type="GO" id="GO:0015628">
    <property type="term" value="P:protein secretion by the type II secretion system"/>
    <property type="evidence" value="ECO:0007669"/>
    <property type="project" value="InterPro"/>
</dbReference>
<evidence type="ECO:0000256" key="7">
    <source>
        <dbReference type="ARBA" id="ARBA00022927"/>
    </source>
</evidence>
<dbReference type="InterPro" id="IPR001775">
    <property type="entry name" value="GspD/PilQ"/>
</dbReference>
<dbReference type="Proteomes" id="UP000319897">
    <property type="component" value="Unassembled WGS sequence"/>
</dbReference>
<dbReference type="NCBIfam" id="TIGR02517">
    <property type="entry name" value="type_II_gspD"/>
    <property type="match status" value="1"/>
</dbReference>
<dbReference type="Pfam" id="PF00263">
    <property type="entry name" value="Secretin"/>
    <property type="match status" value="1"/>
</dbReference>
<evidence type="ECO:0000256" key="4">
    <source>
        <dbReference type="ARBA" id="ARBA00022452"/>
    </source>
</evidence>
<proteinExistence type="inferred from homology"/>
<feature type="signal peptide" evidence="12">
    <location>
        <begin position="1"/>
        <end position="25"/>
    </location>
</feature>
<dbReference type="AlphaFoldDB" id="A0A501XP70"/>
<dbReference type="Gene3D" id="3.30.1370.120">
    <property type="match status" value="3"/>
</dbReference>
<dbReference type="EMBL" id="VFSU01000018">
    <property type="protein sequence ID" value="TPE62472.1"/>
    <property type="molecule type" value="Genomic_DNA"/>
</dbReference>
<comment type="subcellular location">
    <subcellularLocation>
        <location evidence="1 10">Cell outer membrane</location>
    </subcellularLocation>
</comment>
<feature type="domain" description="NolW-like" evidence="14">
    <location>
        <begin position="115"/>
        <end position="174"/>
    </location>
</feature>
<feature type="domain" description="NolW-like" evidence="14">
    <location>
        <begin position="177"/>
        <end position="246"/>
    </location>
</feature>
<gene>
    <name evidence="16" type="primary">gspD</name>
    <name evidence="16" type="ORF">FJQ54_06135</name>
</gene>
<evidence type="ECO:0000256" key="11">
    <source>
        <dbReference type="SAM" id="MobiDB-lite"/>
    </source>
</evidence>
<dbReference type="OrthoDB" id="9775455at2"/>
<organism evidence="16 17">
    <name type="scientific">Sandaracinobacter neustonicus</name>
    <dbReference type="NCBI Taxonomy" id="1715348"/>
    <lineage>
        <taxon>Bacteria</taxon>
        <taxon>Pseudomonadati</taxon>
        <taxon>Pseudomonadota</taxon>
        <taxon>Alphaproteobacteria</taxon>
        <taxon>Sphingomonadales</taxon>
        <taxon>Sphingosinicellaceae</taxon>
        <taxon>Sandaracinobacter</taxon>
    </lineage>
</organism>
<comment type="caution">
    <text evidence="16">The sequence shown here is derived from an EMBL/GenBank/DDBJ whole genome shotgun (WGS) entry which is preliminary data.</text>
</comment>